<keyword evidence="3" id="KW-0560">Oxidoreductase</keyword>
<dbReference type="Pfam" id="PF07731">
    <property type="entry name" value="Cu-oxidase_2"/>
    <property type="match status" value="1"/>
</dbReference>
<dbReference type="EMBL" id="QEAM01000154">
    <property type="protein sequence ID" value="TPX45132.1"/>
    <property type="molecule type" value="Genomic_DNA"/>
</dbReference>
<dbReference type="InterPro" id="IPR011706">
    <property type="entry name" value="Cu-oxidase_C"/>
</dbReference>
<feature type="signal peptide" evidence="5">
    <location>
        <begin position="1"/>
        <end position="18"/>
    </location>
</feature>
<evidence type="ECO:0000256" key="5">
    <source>
        <dbReference type="SAM" id="SignalP"/>
    </source>
</evidence>
<dbReference type="PROSITE" id="PS00080">
    <property type="entry name" value="MULTICOPPER_OXIDASE2"/>
    <property type="match status" value="1"/>
</dbReference>
<dbReference type="InterPro" id="IPR002355">
    <property type="entry name" value="Cu_oxidase_Cu_BS"/>
</dbReference>
<feature type="domain" description="Plastocyanin-like" evidence="8">
    <location>
        <begin position="58"/>
        <end position="177"/>
    </location>
</feature>
<name>A0A507D121_9FUNG</name>
<evidence type="ECO:0000313" key="9">
    <source>
        <dbReference type="EMBL" id="TPX45132.1"/>
    </source>
</evidence>
<feature type="domain" description="Plastocyanin-like" evidence="7">
    <location>
        <begin position="444"/>
        <end position="558"/>
    </location>
</feature>
<evidence type="ECO:0000256" key="3">
    <source>
        <dbReference type="ARBA" id="ARBA00023002"/>
    </source>
</evidence>
<dbReference type="InterPro" id="IPR011707">
    <property type="entry name" value="Cu-oxidase-like_N"/>
</dbReference>
<dbReference type="CDD" id="cd04207">
    <property type="entry name" value="CuRO_3_LCC_like"/>
    <property type="match status" value="1"/>
</dbReference>
<evidence type="ECO:0000259" key="6">
    <source>
        <dbReference type="Pfam" id="PF00394"/>
    </source>
</evidence>
<proteinExistence type="inferred from homology"/>
<feature type="chain" id="PRO_5021274629" description="L-ascorbate oxidase" evidence="5">
    <location>
        <begin position="19"/>
        <end position="622"/>
    </location>
</feature>
<evidence type="ECO:0000313" key="10">
    <source>
        <dbReference type="Proteomes" id="UP000320475"/>
    </source>
</evidence>
<dbReference type="GO" id="GO:0005507">
    <property type="term" value="F:copper ion binding"/>
    <property type="evidence" value="ECO:0007669"/>
    <property type="project" value="InterPro"/>
</dbReference>
<keyword evidence="4" id="KW-0186">Copper</keyword>
<keyword evidence="2" id="KW-0479">Metal-binding</keyword>
<dbReference type="Proteomes" id="UP000320475">
    <property type="component" value="Unassembled WGS sequence"/>
</dbReference>
<evidence type="ECO:0000256" key="2">
    <source>
        <dbReference type="ARBA" id="ARBA00022723"/>
    </source>
</evidence>
<dbReference type="OrthoDB" id="2121828at2759"/>
<evidence type="ECO:0008006" key="11">
    <source>
        <dbReference type="Google" id="ProtNLM"/>
    </source>
</evidence>
<evidence type="ECO:0000256" key="4">
    <source>
        <dbReference type="ARBA" id="ARBA00023008"/>
    </source>
</evidence>
<evidence type="ECO:0000259" key="7">
    <source>
        <dbReference type="Pfam" id="PF07731"/>
    </source>
</evidence>
<feature type="domain" description="Plastocyanin-like" evidence="6">
    <location>
        <begin position="188"/>
        <end position="351"/>
    </location>
</feature>
<dbReference type="GO" id="GO:0016491">
    <property type="term" value="F:oxidoreductase activity"/>
    <property type="evidence" value="ECO:0007669"/>
    <property type="project" value="UniProtKB-KW"/>
</dbReference>
<keyword evidence="5" id="KW-0732">Signal</keyword>
<dbReference type="PANTHER" id="PTHR11709">
    <property type="entry name" value="MULTI-COPPER OXIDASE"/>
    <property type="match status" value="1"/>
</dbReference>
<comment type="caution">
    <text evidence="9">The sequence shown here is derived from an EMBL/GenBank/DDBJ whole genome shotgun (WGS) entry which is preliminary data.</text>
</comment>
<evidence type="ECO:0000256" key="1">
    <source>
        <dbReference type="ARBA" id="ARBA00010609"/>
    </source>
</evidence>
<dbReference type="InterPro" id="IPR045087">
    <property type="entry name" value="Cu-oxidase_fam"/>
</dbReference>
<dbReference type="Pfam" id="PF00394">
    <property type="entry name" value="Cu-oxidase"/>
    <property type="match status" value="1"/>
</dbReference>
<organism evidence="9 10">
    <name type="scientific">Synchytrium endobioticum</name>
    <dbReference type="NCBI Taxonomy" id="286115"/>
    <lineage>
        <taxon>Eukaryota</taxon>
        <taxon>Fungi</taxon>
        <taxon>Fungi incertae sedis</taxon>
        <taxon>Chytridiomycota</taxon>
        <taxon>Chytridiomycota incertae sedis</taxon>
        <taxon>Chytridiomycetes</taxon>
        <taxon>Synchytriales</taxon>
        <taxon>Synchytriaceae</taxon>
        <taxon>Synchytrium</taxon>
    </lineage>
</organism>
<sequence length="622" mass="68648">MLLRRLLAVLISSTVVTASFLPGWWMSSYDDIYDAKTGCVPHDAYRSTRSITLHIARGPAAPAGVSKNVILVNGQATALPVVGVEGETLQVTVENELDEATTVHFHGFYQQNGLNMDRHLLLNVGVMGNGSGGCPIRPHSRFTQYIALNQSGVYWYHSHSGLQYGDGLRAPVVVLPRCQRPELKGVDSYIVGFTEHYFNTSSFLQPTYLSGNNTIGIYSPDAGLINGVGLYNCSDPIPDNSTCVAEPQPWTADVVQNQTYYLRFVCMSQMAGYNVSIAGHNLTIIEADGDDTYPYTVEEVEISIGQRIGALLTANSAIGNYQILTRMSLATVNNPYQSFNENFTAALHYVGAEPANWTNLVFQNESAITNRVTDRDNGKLVPINFAPPTECVTKQVFVKWGFYQTNVNTTFYPFMSYTVNNLSVATNSSWVGTPLPLLALTKYDKEYPGKANIVEIELGDVVEIILENAGLQPHIWHLHGQSFFVTANGTTTAENVTAAQVVNATYIPGSALRDSVRVPVDTFVALRWKAENPGVWAFHCHIDFHLITGMALNFVVGKKYIQEHFELPRPWWDVCYDSSVAGILPPWSENYTISGDPGATSYLEQPGWCGIRKPNHWKCGFA</sequence>
<accession>A0A507D121</accession>
<dbReference type="InterPro" id="IPR033138">
    <property type="entry name" value="Cu_oxidase_CS"/>
</dbReference>
<dbReference type="InterPro" id="IPR001117">
    <property type="entry name" value="Cu-oxidase_2nd"/>
</dbReference>
<evidence type="ECO:0000259" key="8">
    <source>
        <dbReference type="Pfam" id="PF07732"/>
    </source>
</evidence>
<dbReference type="Gene3D" id="2.60.40.420">
    <property type="entry name" value="Cupredoxins - blue copper proteins"/>
    <property type="match status" value="3"/>
</dbReference>
<dbReference type="AlphaFoldDB" id="A0A507D121"/>
<dbReference type="PROSITE" id="PS00079">
    <property type="entry name" value="MULTICOPPER_OXIDASE1"/>
    <property type="match status" value="2"/>
</dbReference>
<dbReference type="SUPFAM" id="SSF49503">
    <property type="entry name" value="Cupredoxins"/>
    <property type="match status" value="3"/>
</dbReference>
<dbReference type="VEuPathDB" id="FungiDB:SeMB42_g03437"/>
<dbReference type="InterPro" id="IPR008972">
    <property type="entry name" value="Cupredoxin"/>
</dbReference>
<gene>
    <name evidence="9" type="ORF">SeLEV6574_g04070</name>
</gene>
<reference evidence="9 10" key="1">
    <citation type="journal article" date="2019" name="Sci. Rep.">
        <title>Comparative genomics of chytrid fungi reveal insights into the obligate biotrophic and pathogenic lifestyle of Synchytrium endobioticum.</title>
        <authorList>
            <person name="van de Vossenberg B.T.L.H."/>
            <person name="Warris S."/>
            <person name="Nguyen H.D.T."/>
            <person name="van Gent-Pelzer M.P.E."/>
            <person name="Joly D.L."/>
            <person name="van de Geest H.C."/>
            <person name="Bonants P.J.M."/>
            <person name="Smith D.S."/>
            <person name="Levesque C.A."/>
            <person name="van der Lee T.A.J."/>
        </authorList>
    </citation>
    <scope>NUCLEOTIDE SEQUENCE [LARGE SCALE GENOMIC DNA]</scope>
    <source>
        <strain evidence="9 10">LEV6574</strain>
    </source>
</reference>
<dbReference type="PANTHER" id="PTHR11709:SF511">
    <property type="entry name" value="LACCASE"/>
    <property type="match status" value="1"/>
</dbReference>
<dbReference type="Pfam" id="PF07732">
    <property type="entry name" value="Cu-oxidase_3"/>
    <property type="match status" value="1"/>
</dbReference>
<protein>
    <recommendedName>
        <fullName evidence="11">L-ascorbate oxidase</fullName>
    </recommendedName>
</protein>
<comment type="similarity">
    <text evidence="1">Belongs to the multicopper oxidase family.</text>
</comment>